<evidence type="ECO:0000259" key="1">
    <source>
        <dbReference type="Pfam" id="PF01170"/>
    </source>
</evidence>
<dbReference type="Proteomes" id="UP001279681">
    <property type="component" value="Unassembled WGS sequence"/>
</dbReference>
<dbReference type="SUPFAM" id="SSF53335">
    <property type="entry name" value="S-adenosyl-L-methionine-dependent methyltransferases"/>
    <property type="match status" value="1"/>
</dbReference>
<dbReference type="EMBL" id="JAVIKH010000003">
    <property type="protein sequence ID" value="MDX8335603.1"/>
    <property type="molecule type" value="Genomic_DNA"/>
</dbReference>
<dbReference type="RefSeq" id="WP_320313011.1">
    <property type="nucleotide sequence ID" value="NZ_JAVIKH010000003.1"/>
</dbReference>
<feature type="domain" description="Ribosomal RNA large subunit methyltransferase K/L-like methyltransferase" evidence="1">
    <location>
        <begin position="152"/>
        <end position="283"/>
    </location>
</feature>
<protein>
    <submittedName>
        <fullName evidence="2">SAM-dependent methyltransferase</fullName>
    </submittedName>
</protein>
<dbReference type="InterPro" id="IPR029063">
    <property type="entry name" value="SAM-dependent_MTases_sf"/>
</dbReference>
<proteinExistence type="predicted"/>
<dbReference type="GO" id="GO:0008168">
    <property type="term" value="F:methyltransferase activity"/>
    <property type="evidence" value="ECO:0007669"/>
    <property type="project" value="UniProtKB-KW"/>
</dbReference>
<keyword evidence="2" id="KW-0808">Transferase</keyword>
<accession>A0ABU4WAU8</accession>
<dbReference type="GO" id="GO:0032259">
    <property type="term" value="P:methylation"/>
    <property type="evidence" value="ECO:0007669"/>
    <property type="project" value="UniProtKB-KW"/>
</dbReference>
<dbReference type="InterPro" id="IPR000241">
    <property type="entry name" value="RlmKL-like_Mtase"/>
</dbReference>
<keyword evidence="3" id="KW-1185">Reference proteome</keyword>
<sequence>MNHVLKYMYIVNFPTFEEELCLLEMRAVFGKMPIEKTLFSNIEFNPSNSPFIKTRLDVIYEKDTIEELLVEIDKDKTIYNNFKLEYVRLNNNNNIPYEERLELIKKLSMNIIGTHNFKNPEFNFGVTKVDGKWLFGIDNKNDYKWHTHDNKPCSYSNSLGVKVAKAVVNIANNGLKEKTIIDPCCGVGTTLVEALDAGYQIEGYEINRHITKNANINLEFYGFDPIVVNDDMHNITKKYDSSIIDIPYGLFSHTSEEEQQSIINTAKRISNKMVIISFEEHDSMIAKAGFKIIDRCIVTKGKFKRFIVVAE</sequence>
<dbReference type="Pfam" id="PF01170">
    <property type="entry name" value="UPF0020"/>
    <property type="match status" value="1"/>
</dbReference>
<keyword evidence="2" id="KW-0489">Methyltransferase</keyword>
<gene>
    <name evidence="2" type="ORF">RFV38_03655</name>
</gene>
<evidence type="ECO:0000313" key="2">
    <source>
        <dbReference type="EMBL" id="MDX8335603.1"/>
    </source>
</evidence>
<dbReference type="Gene3D" id="3.40.50.150">
    <property type="entry name" value="Vaccinia Virus protein VP39"/>
    <property type="match status" value="1"/>
</dbReference>
<name>A0ABU4WAU8_9FUSO</name>
<organism evidence="2 3">
    <name type="scientific">Candidatus Cetobacterium colombiensis</name>
    <dbReference type="NCBI Taxonomy" id="3073100"/>
    <lineage>
        <taxon>Bacteria</taxon>
        <taxon>Fusobacteriati</taxon>
        <taxon>Fusobacteriota</taxon>
        <taxon>Fusobacteriia</taxon>
        <taxon>Fusobacteriales</taxon>
        <taxon>Fusobacteriaceae</taxon>
        <taxon>Cetobacterium</taxon>
    </lineage>
</organism>
<comment type="caution">
    <text evidence="2">The sequence shown here is derived from an EMBL/GenBank/DDBJ whole genome shotgun (WGS) entry which is preliminary data.</text>
</comment>
<reference evidence="3" key="1">
    <citation type="submission" date="2023-07" db="EMBL/GenBank/DDBJ databases">
        <authorList>
            <person name="Colorado M.A."/>
            <person name="Villamil L.M."/>
            <person name="Melo J.F."/>
            <person name="Rodriguez J.A."/>
            <person name="Ruiz R.Y."/>
        </authorList>
    </citation>
    <scope>NUCLEOTIDE SEQUENCE [LARGE SCALE GENOMIC DNA]</scope>
    <source>
        <strain evidence="3">C33</strain>
    </source>
</reference>
<evidence type="ECO:0000313" key="3">
    <source>
        <dbReference type="Proteomes" id="UP001279681"/>
    </source>
</evidence>